<dbReference type="SUPFAM" id="SSF52540">
    <property type="entry name" value="P-loop containing nucleoside triphosphate hydrolases"/>
    <property type="match status" value="1"/>
</dbReference>
<dbReference type="InterPro" id="IPR001806">
    <property type="entry name" value="Small_GTPase"/>
</dbReference>
<dbReference type="STRING" id="747725.A0A163A1T0"/>
<dbReference type="GO" id="GO:0003924">
    <property type="term" value="F:GTPase activity"/>
    <property type="evidence" value="ECO:0007669"/>
    <property type="project" value="InterPro"/>
</dbReference>
<dbReference type="SMART" id="SM00175">
    <property type="entry name" value="RAB"/>
    <property type="match status" value="1"/>
</dbReference>
<evidence type="ECO:0000256" key="1">
    <source>
        <dbReference type="ARBA" id="ARBA00022741"/>
    </source>
</evidence>
<dbReference type="EMBL" id="AMYB01000001">
    <property type="protein sequence ID" value="OAD09147.1"/>
    <property type="molecule type" value="Genomic_DNA"/>
</dbReference>
<dbReference type="InterPro" id="IPR027417">
    <property type="entry name" value="P-loop_NTPase"/>
</dbReference>
<dbReference type="Pfam" id="PF00071">
    <property type="entry name" value="Ras"/>
    <property type="match status" value="1"/>
</dbReference>
<evidence type="ECO:0008006" key="4">
    <source>
        <dbReference type="Google" id="ProtNLM"/>
    </source>
</evidence>
<accession>A0A163A1T0</accession>
<dbReference type="Proteomes" id="UP000077051">
    <property type="component" value="Unassembled WGS sequence"/>
</dbReference>
<sequence length="201" mass="22503">MNTLEAKVVILGSSAVGKTSVALRYIKNTFSPNGTSTIGASFLTKKLIVDETVVKLQIWDTGGQERFRAMAPMYYRGASAAILVYDITSEESFTEMTSWMEELNKNMSEDLIIHVVGNKIDLESDRKVPFSKVLDYCDRLTLIVNGIHEVSAKENQGIDDVFFEITQSLVKKLNGHDLYKTMTTDIYQNEYPTSTEKSGCC</sequence>
<dbReference type="PROSITE" id="PS51421">
    <property type="entry name" value="RAS"/>
    <property type="match status" value="1"/>
</dbReference>
<evidence type="ECO:0000313" key="2">
    <source>
        <dbReference type="EMBL" id="OAD09147.1"/>
    </source>
</evidence>
<evidence type="ECO:0000313" key="3">
    <source>
        <dbReference type="Proteomes" id="UP000077051"/>
    </source>
</evidence>
<name>A0A163A1T0_MUCCL</name>
<reference evidence="2 3" key="1">
    <citation type="submission" date="2015-06" db="EMBL/GenBank/DDBJ databases">
        <title>Expansion of signal transduction pathways in fungi by whole-genome duplication.</title>
        <authorList>
            <consortium name="DOE Joint Genome Institute"/>
            <person name="Corrochano L.M."/>
            <person name="Kuo A."/>
            <person name="Marcet-Houben M."/>
            <person name="Polaino S."/>
            <person name="Salamov A."/>
            <person name="Villalobos J.M."/>
            <person name="Alvarez M.I."/>
            <person name="Avalos J."/>
            <person name="Benito E.P."/>
            <person name="Benoit I."/>
            <person name="Burger G."/>
            <person name="Camino L.P."/>
            <person name="Canovas D."/>
            <person name="Cerda-Olmedo E."/>
            <person name="Cheng J.-F."/>
            <person name="Dominguez A."/>
            <person name="Elias M."/>
            <person name="Eslava A.P."/>
            <person name="Glaser F."/>
            <person name="Grimwood J."/>
            <person name="Gutierrez G."/>
            <person name="Heitman J."/>
            <person name="Henrissat B."/>
            <person name="Iturriaga E.A."/>
            <person name="Lang B.F."/>
            <person name="Lavin J.L."/>
            <person name="Lee S."/>
            <person name="Li W."/>
            <person name="Lindquist E."/>
            <person name="Lopez-Garcia S."/>
            <person name="Luque E.M."/>
            <person name="Marcos A.T."/>
            <person name="Martin J."/>
            <person name="Mccluskey K."/>
            <person name="Medina H.R."/>
            <person name="Miralles-Duran A."/>
            <person name="Miyazaki A."/>
            <person name="Munoz-Torres E."/>
            <person name="Oguiza J.A."/>
            <person name="Ohm R."/>
            <person name="Olmedo M."/>
            <person name="Orejas M."/>
            <person name="Ortiz-Castellanos L."/>
            <person name="Pisabarro A.G."/>
            <person name="Rodriguez-Romero J."/>
            <person name="Ruiz-Herrera J."/>
            <person name="Ruiz-Vazquez R."/>
            <person name="Sanz C."/>
            <person name="Schackwitz W."/>
            <person name="Schmutz J."/>
            <person name="Shahriari M."/>
            <person name="Shelest E."/>
            <person name="Silva-Franco F."/>
            <person name="Soanes D."/>
            <person name="Syed K."/>
            <person name="Tagua V.G."/>
            <person name="Talbot N.J."/>
            <person name="Thon M."/>
            <person name="De Vries R.P."/>
            <person name="Wiebenga A."/>
            <person name="Yadav J.S."/>
            <person name="Braun E.L."/>
            <person name="Baker S."/>
            <person name="Garre V."/>
            <person name="Horwitz B."/>
            <person name="Torres-Martinez S."/>
            <person name="Idnurm A."/>
            <person name="Herrera-Estrella A."/>
            <person name="Gabaldon T."/>
            <person name="Grigoriev I.V."/>
        </authorList>
    </citation>
    <scope>NUCLEOTIDE SEQUENCE [LARGE SCALE GENOMIC DNA]</scope>
    <source>
        <strain evidence="2 3">CBS 277.49</strain>
    </source>
</reference>
<dbReference type="SMART" id="SM00173">
    <property type="entry name" value="RAS"/>
    <property type="match status" value="1"/>
</dbReference>
<dbReference type="SMART" id="SM00176">
    <property type="entry name" value="RAN"/>
    <property type="match status" value="1"/>
</dbReference>
<dbReference type="Gene3D" id="3.40.50.300">
    <property type="entry name" value="P-loop containing nucleotide triphosphate hydrolases"/>
    <property type="match status" value="1"/>
</dbReference>
<proteinExistence type="predicted"/>
<dbReference type="AlphaFoldDB" id="A0A163A1T0"/>
<gene>
    <name evidence="2" type="ORF">MUCCIDRAFT_32914</name>
</gene>
<keyword evidence="3" id="KW-1185">Reference proteome</keyword>
<dbReference type="FunFam" id="3.40.50.300:FF:000808">
    <property type="entry name" value="Small GTP-binding protein, putative"/>
    <property type="match status" value="1"/>
</dbReference>
<dbReference type="OrthoDB" id="26525at2759"/>
<dbReference type="NCBIfam" id="TIGR00231">
    <property type="entry name" value="small_GTP"/>
    <property type="match status" value="1"/>
</dbReference>
<dbReference type="VEuPathDB" id="FungiDB:MUCCIDRAFT_32914"/>
<dbReference type="PROSITE" id="PS51417">
    <property type="entry name" value="ARF"/>
    <property type="match status" value="1"/>
</dbReference>
<dbReference type="GO" id="GO:0005525">
    <property type="term" value="F:GTP binding"/>
    <property type="evidence" value="ECO:0007669"/>
    <property type="project" value="InterPro"/>
</dbReference>
<dbReference type="SMART" id="SM00174">
    <property type="entry name" value="RHO"/>
    <property type="match status" value="1"/>
</dbReference>
<dbReference type="PROSITE" id="PS51419">
    <property type="entry name" value="RAB"/>
    <property type="match status" value="1"/>
</dbReference>
<dbReference type="PRINTS" id="PR00449">
    <property type="entry name" value="RASTRNSFRMNG"/>
</dbReference>
<keyword evidence="1" id="KW-0547">Nucleotide-binding</keyword>
<comment type="caution">
    <text evidence="2">The sequence shown here is derived from an EMBL/GenBank/DDBJ whole genome shotgun (WGS) entry which is preliminary data.</text>
</comment>
<dbReference type="PANTHER" id="PTHR47978">
    <property type="match status" value="1"/>
</dbReference>
<dbReference type="InterPro" id="IPR005225">
    <property type="entry name" value="Small_GTP-bd"/>
</dbReference>
<organism evidence="2 3">
    <name type="scientific">Mucor lusitanicus CBS 277.49</name>
    <dbReference type="NCBI Taxonomy" id="747725"/>
    <lineage>
        <taxon>Eukaryota</taxon>
        <taxon>Fungi</taxon>
        <taxon>Fungi incertae sedis</taxon>
        <taxon>Mucoromycota</taxon>
        <taxon>Mucoromycotina</taxon>
        <taxon>Mucoromycetes</taxon>
        <taxon>Mucorales</taxon>
        <taxon>Mucorineae</taxon>
        <taxon>Mucoraceae</taxon>
        <taxon>Mucor</taxon>
    </lineage>
</organism>
<protein>
    <recommendedName>
        <fullName evidence="4">Rab family GTPase</fullName>
    </recommendedName>
</protein>